<name>A0A9W8JQK6_9AGAR</name>
<dbReference type="SMART" id="SM00554">
    <property type="entry name" value="FAS1"/>
    <property type="match status" value="1"/>
</dbReference>
<feature type="domain" description="FAS1" evidence="2">
    <location>
        <begin position="116"/>
        <end position="273"/>
    </location>
</feature>
<organism evidence="3 4">
    <name type="scientific">Agrocybe chaxingu</name>
    <dbReference type="NCBI Taxonomy" id="84603"/>
    <lineage>
        <taxon>Eukaryota</taxon>
        <taxon>Fungi</taxon>
        <taxon>Dikarya</taxon>
        <taxon>Basidiomycota</taxon>
        <taxon>Agaricomycotina</taxon>
        <taxon>Agaricomycetes</taxon>
        <taxon>Agaricomycetidae</taxon>
        <taxon>Agaricales</taxon>
        <taxon>Agaricineae</taxon>
        <taxon>Strophariaceae</taxon>
        <taxon>Agrocybe</taxon>
    </lineage>
</organism>
<dbReference type="InterPro" id="IPR036378">
    <property type="entry name" value="FAS1_dom_sf"/>
</dbReference>
<dbReference type="SUPFAM" id="SSF82153">
    <property type="entry name" value="FAS1 domain"/>
    <property type="match status" value="1"/>
</dbReference>
<evidence type="ECO:0000313" key="3">
    <source>
        <dbReference type="EMBL" id="KAJ3494511.1"/>
    </source>
</evidence>
<dbReference type="Gene3D" id="2.30.180.10">
    <property type="entry name" value="FAS1 domain"/>
    <property type="match status" value="1"/>
</dbReference>
<reference evidence="3" key="1">
    <citation type="submission" date="2022-07" db="EMBL/GenBank/DDBJ databases">
        <title>Genome Sequence of Agrocybe chaxingu.</title>
        <authorList>
            <person name="Buettner E."/>
        </authorList>
    </citation>
    <scope>NUCLEOTIDE SEQUENCE</scope>
    <source>
        <strain evidence="3">MP-N11</strain>
    </source>
</reference>
<feature type="compositionally biased region" description="Low complexity" evidence="1">
    <location>
        <begin position="310"/>
        <end position="358"/>
    </location>
</feature>
<comment type="caution">
    <text evidence="3">The sequence shown here is derived from an EMBL/GenBank/DDBJ whole genome shotgun (WGS) entry which is preliminary data.</text>
</comment>
<evidence type="ECO:0000259" key="2">
    <source>
        <dbReference type="PROSITE" id="PS50213"/>
    </source>
</evidence>
<proteinExistence type="predicted"/>
<protein>
    <recommendedName>
        <fullName evidence="2">FAS1 domain-containing protein</fullName>
    </recommendedName>
</protein>
<dbReference type="AlphaFoldDB" id="A0A9W8JQK6"/>
<feature type="region of interest" description="Disordered" evidence="1">
    <location>
        <begin position="296"/>
        <end position="358"/>
    </location>
</feature>
<dbReference type="EMBL" id="JANKHO010002122">
    <property type="protein sequence ID" value="KAJ3494511.1"/>
    <property type="molecule type" value="Genomic_DNA"/>
</dbReference>
<dbReference type="PROSITE" id="PS50213">
    <property type="entry name" value="FAS1"/>
    <property type="match status" value="1"/>
</dbReference>
<sequence length="358" mass="37235">MTATSTSTEYSTTDASSTTDTSSPSPTGTAALFARLFGTRRRRQNPSSTPEILSAIWPNDTVGRTLLNSSDFVSLEGNKSQVLAWTRSGETGNVTILNQAQNITIVSSSTLRNLFVNRINGVLTPPGNLSTALRAVNATAARAILSVIRVPSNDGSNTSALNAQEGARGITLFIPNNRAFTAEINQTVQGLQGVNRTALAALIQNHYINGTTLYGPNLAATTDSVISAAGEPFQFSTNDTGTYVNVGNSSIAKIVRPDVLLNNGVAHVIDSVLTYTGGNPDAASSAYNSATSAATFSTTETAPLTNPYGSPTSSATTETTAQPTTTDSYSQTTTDSTTPTPTSTTDASTTEMFTTMSG</sequence>
<evidence type="ECO:0000313" key="4">
    <source>
        <dbReference type="Proteomes" id="UP001148786"/>
    </source>
</evidence>
<evidence type="ECO:0000256" key="1">
    <source>
        <dbReference type="SAM" id="MobiDB-lite"/>
    </source>
</evidence>
<feature type="region of interest" description="Disordered" evidence="1">
    <location>
        <begin position="1"/>
        <end position="29"/>
    </location>
</feature>
<dbReference type="InterPro" id="IPR000782">
    <property type="entry name" value="FAS1_domain"/>
</dbReference>
<dbReference type="OrthoDB" id="286301at2759"/>
<gene>
    <name evidence="3" type="ORF">NLJ89_g10790</name>
</gene>
<dbReference type="Pfam" id="PF02469">
    <property type="entry name" value="Fasciclin"/>
    <property type="match status" value="1"/>
</dbReference>
<accession>A0A9W8JQK6</accession>
<keyword evidence="4" id="KW-1185">Reference proteome</keyword>
<dbReference type="Proteomes" id="UP001148786">
    <property type="component" value="Unassembled WGS sequence"/>
</dbReference>